<feature type="transmembrane region" description="Helical" evidence="2">
    <location>
        <begin position="424"/>
        <end position="445"/>
    </location>
</feature>
<organism evidence="3 4">
    <name type="scientific">Teratosphaeria nubilosa</name>
    <dbReference type="NCBI Taxonomy" id="161662"/>
    <lineage>
        <taxon>Eukaryota</taxon>
        <taxon>Fungi</taxon>
        <taxon>Dikarya</taxon>
        <taxon>Ascomycota</taxon>
        <taxon>Pezizomycotina</taxon>
        <taxon>Dothideomycetes</taxon>
        <taxon>Dothideomycetidae</taxon>
        <taxon>Mycosphaerellales</taxon>
        <taxon>Teratosphaeriaceae</taxon>
        <taxon>Teratosphaeria</taxon>
    </lineage>
</organism>
<feature type="compositionally biased region" description="Polar residues" evidence="1">
    <location>
        <begin position="528"/>
        <end position="545"/>
    </location>
</feature>
<dbReference type="OrthoDB" id="4582561at2759"/>
<evidence type="ECO:0000313" key="4">
    <source>
        <dbReference type="Proteomes" id="UP000799436"/>
    </source>
</evidence>
<feature type="transmembrane region" description="Helical" evidence="2">
    <location>
        <begin position="354"/>
        <end position="373"/>
    </location>
</feature>
<name>A0A6G1LCB2_9PEZI</name>
<protein>
    <submittedName>
        <fullName evidence="3">Uncharacterized protein</fullName>
    </submittedName>
</protein>
<feature type="compositionally biased region" description="Basic and acidic residues" evidence="1">
    <location>
        <begin position="500"/>
        <end position="511"/>
    </location>
</feature>
<feature type="transmembrane region" description="Helical" evidence="2">
    <location>
        <begin position="213"/>
        <end position="236"/>
    </location>
</feature>
<feature type="transmembrane region" description="Helical" evidence="2">
    <location>
        <begin position="279"/>
        <end position="304"/>
    </location>
</feature>
<evidence type="ECO:0000313" key="3">
    <source>
        <dbReference type="EMBL" id="KAF2770495.1"/>
    </source>
</evidence>
<proteinExistence type="predicted"/>
<keyword evidence="2" id="KW-1133">Transmembrane helix</keyword>
<accession>A0A6G1LCB2</accession>
<dbReference type="EMBL" id="ML995825">
    <property type="protein sequence ID" value="KAF2770495.1"/>
    <property type="molecule type" value="Genomic_DNA"/>
</dbReference>
<feature type="compositionally biased region" description="Polar residues" evidence="1">
    <location>
        <begin position="480"/>
        <end position="489"/>
    </location>
</feature>
<evidence type="ECO:0000256" key="1">
    <source>
        <dbReference type="SAM" id="MobiDB-lite"/>
    </source>
</evidence>
<dbReference type="AlphaFoldDB" id="A0A6G1LCB2"/>
<evidence type="ECO:0000256" key="2">
    <source>
        <dbReference type="SAM" id="Phobius"/>
    </source>
</evidence>
<keyword evidence="4" id="KW-1185">Reference proteome</keyword>
<feature type="region of interest" description="Disordered" evidence="1">
    <location>
        <begin position="480"/>
        <end position="545"/>
    </location>
</feature>
<sequence>MAQLLYTIYETDQKYWWYDFDSAVNPDYALDYYSIYNDDSYTGVIDGAAQGTLQLNRHGCYQNLTKSWNCTAACLDPPEVTAPFWATISATYTLQNCMVFPVIAALLAGGNLTQTAVNVARKLDIRPDANLYKKASAGWPVINNCINEFCAQAGNRETAPGCNETGSTPFVSVANGSEYNQGSTAQSQNFTLPANTINYKLCDRLKAYVNPDIGGIGVFISYVMQMAIVLSGWLLYHWNDGWSVWPKTLFLLIFRRHYTRKKACDTALRHQEERRKSRHCAAIVSALAEFLTIVCVILSSVVWFQTSSVANAKATIVNYSGPLLPSCGAGVAPIKYCYSVDWFYRNATSSLSRAIPMFIFCYSVLVSIVIEHVRVFDFKVQAPGEETMVKGKIFDWVALNVLLIQDYYRIVLPSDNTALQYNNWSLGQVIAVAVWAPVFLEYLWIWNIGPEEGFKYKVHASRQVSNVSDTDQLVLQPQHGNAATVSETSVLPPKGTYEPLSRKQTDVKDYGVGHGPCQSDFEEASGSADRTNGFLRTTSWGPNLG</sequence>
<reference evidence="3" key="1">
    <citation type="journal article" date="2020" name="Stud. Mycol.">
        <title>101 Dothideomycetes genomes: a test case for predicting lifestyles and emergence of pathogens.</title>
        <authorList>
            <person name="Haridas S."/>
            <person name="Albert R."/>
            <person name="Binder M."/>
            <person name="Bloem J."/>
            <person name="Labutti K."/>
            <person name="Salamov A."/>
            <person name="Andreopoulos B."/>
            <person name="Baker S."/>
            <person name="Barry K."/>
            <person name="Bills G."/>
            <person name="Bluhm B."/>
            <person name="Cannon C."/>
            <person name="Castanera R."/>
            <person name="Culley D."/>
            <person name="Daum C."/>
            <person name="Ezra D."/>
            <person name="Gonzalez J."/>
            <person name="Henrissat B."/>
            <person name="Kuo A."/>
            <person name="Liang C."/>
            <person name="Lipzen A."/>
            <person name="Lutzoni F."/>
            <person name="Magnuson J."/>
            <person name="Mondo S."/>
            <person name="Nolan M."/>
            <person name="Ohm R."/>
            <person name="Pangilinan J."/>
            <person name="Park H.-J."/>
            <person name="Ramirez L."/>
            <person name="Alfaro M."/>
            <person name="Sun H."/>
            <person name="Tritt A."/>
            <person name="Yoshinaga Y."/>
            <person name="Zwiers L.-H."/>
            <person name="Turgeon B."/>
            <person name="Goodwin S."/>
            <person name="Spatafora J."/>
            <person name="Crous P."/>
            <person name="Grigoriev I."/>
        </authorList>
    </citation>
    <scope>NUCLEOTIDE SEQUENCE</scope>
    <source>
        <strain evidence="3">CBS 116005</strain>
    </source>
</reference>
<keyword evidence="2" id="KW-0812">Transmembrane</keyword>
<keyword evidence="2" id="KW-0472">Membrane</keyword>
<dbReference type="Proteomes" id="UP000799436">
    <property type="component" value="Unassembled WGS sequence"/>
</dbReference>
<gene>
    <name evidence="3" type="ORF">EJ03DRAFT_373617</name>
</gene>